<keyword evidence="1" id="KW-0812">Transmembrane</keyword>
<feature type="transmembrane region" description="Helical" evidence="1">
    <location>
        <begin position="16"/>
        <end position="38"/>
    </location>
</feature>
<dbReference type="AlphaFoldDB" id="A0A5C5W8C0"/>
<proteinExistence type="predicted"/>
<evidence type="ECO:0000313" key="2">
    <source>
        <dbReference type="EMBL" id="TWT46503.1"/>
    </source>
</evidence>
<name>A0A5C5W8C0_9BACT</name>
<dbReference type="Proteomes" id="UP000318995">
    <property type="component" value="Unassembled WGS sequence"/>
</dbReference>
<keyword evidence="3" id="KW-1185">Reference proteome</keyword>
<keyword evidence="1" id="KW-0472">Membrane</keyword>
<dbReference type="EMBL" id="SJPH01000003">
    <property type="protein sequence ID" value="TWT46503.1"/>
    <property type="molecule type" value="Genomic_DNA"/>
</dbReference>
<evidence type="ECO:0000256" key="1">
    <source>
        <dbReference type="SAM" id="Phobius"/>
    </source>
</evidence>
<evidence type="ECO:0000313" key="3">
    <source>
        <dbReference type="Proteomes" id="UP000318995"/>
    </source>
</evidence>
<keyword evidence="1" id="KW-1133">Transmembrane helix</keyword>
<accession>A0A5C5W8C0</accession>
<sequence>MVRYSSDRVRLAPADWGGLCSLALAILTLVGATLWNVWDLSTTSRERLARVEAELAHLQADVSLLKSDVRVLTGRGRP</sequence>
<organism evidence="2 3">
    <name type="scientific">Botrimarina hoheduenensis</name>
    <dbReference type="NCBI Taxonomy" id="2528000"/>
    <lineage>
        <taxon>Bacteria</taxon>
        <taxon>Pseudomonadati</taxon>
        <taxon>Planctomycetota</taxon>
        <taxon>Planctomycetia</taxon>
        <taxon>Pirellulales</taxon>
        <taxon>Lacipirellulaceae</taxon>
        <taxon>Botrimarina</taxon>
    </lineage>
</organism>
<gene>
    <name evidence="2" type="ORF">Pla111_15990</name>
</gene>
<protein>
    <submittedName>
        <fullName evidence="2">Uncharacterized protein</fullName>
    </submittedName>
</protein>
<comment type="caution">
    <text evidence="2">The sequence shown here is derived from an EMBL/GenBank/DDBJ whole genome shotgun (WGS) entry which is preliminary data.</text>
</comment>
<reference evidence="2 3" key="1">
    <citation type="submission" date="2019-02" db="EMBL/GenBank/DDBJ databases">
        <title>Deep-cultivation of Planctomycetes and their phenomic and genomic characterization uncovers novel biology.</title>
        <authorList>
            <person name="Wiegand S."/>
            <person name="Jogler M."/>
            <person name="Boedeker C."/>
            <person name="Pinto D."/>
            <person name="Vollmers J."/>
            <person name="Rivas-Marin E."/>
            <person name="Kohn T."/>
            <person name="Peeters S.H."/>
            <person name="Heuer A."/>
            <person name="Rast P."/>
            <person name="Oberbeckmann S."/>
            <person name="Bunk B."/>
            <person name="Jeske O."/>
            <person name="Meyerdierks A."/>
            <person name="Storesund J.E."/>
            <person name="Kallscheuer N."/>
            <person name="Luecker S."/>
            <person name="Lage O.M."/>
            <person name="Pohl T."/>
            <person name="Merkel B.J."/>
            <person name="Hornburger P."/>
            <person name="Mueller R.-W."/>
            <person name="Bruemmer F."/>
            <person name="Labrenz M."/>
            <person name="Spormann A.M."/>
            <person name="Op Den Camp H."/>
            <person name="Overmann J."/>
            <person name="Amann R."/>
            <person name="Jetten M.S.M."/>
            <person name="Mascher T."/>
            <person name="Medema M.H."/>
            <person name="Devos D.P."/>
            <person name="Kaster A.-K."/>
            <person name="Ovreas L."/>
            <person name="Rohde M."/>
            <person name="Galperin M.Y."/>
            <person name="Jogler C."/>
        </authorList>
    </citation>
    <scope>NUCLEOTIDE SEQUENCE [LARGE SCALE GENOMIC DNA]</scope>
    <source>
        <strain evidence="2 3">Pla111</strain>
    </source>
</reference>